<dbReference type="Pfam" id="PF13302">
    <property type="entry name" value="Acetyltransf_3"/>
    <property type="match status" value="1"/>
</dbReference>
<feature type="domain" description="N-acetyltransferase" evidence="2">
    <location>
        <begin position="12"/>
        <end position="179"/>
    </location>
</feature>
<feature type="region of interest" description="Disordered" evidence="1">
    <location>
        <begin position="181"/>
        <end position="200"/>
    </location>
</feature>
<evidence type="ECO:0000313" key="3">
    <source>
        <dbReference type="EMBL" id="MBY8884865.1"/>
    </source>
</evidence>
<organism evidence="3 4">
    <name type="scientific">Streptantibioticus parmotrematis</name>
    <dbReference type="NCBI Taxonomy" id="2873249"/>
    <lineage>
        <taxon>Bacteria</taxon>
        <taxon>Bacillati</taxon>
        <taxon>Actinomycetota</taxon>
        <taxon>Actinomycetes</taxon>
        <taxon>Kitasatosporales</taxon>
        <taxon>Streptomycetaceae</taxon>
        <taxon>Streptantibioticus</taxon>
    </lineage>
</organism>
<dbReference type="InterPro" id="IPR051908">
    <property type="entry name" value="Ribosomal_N-acetyltransferase"/>
</dbReference>
<feature type="compositionally biased region" description="Basic and acidic residues" evidence="1">
    <location>
        <begin position="191"/>
        <end position="200"/>
    </location>
</feature>
<dbReference type="InterPro" id="IPR016181">
    <property type="entry name" value="Acyl_CoA_acyltransferase"/>
</dbReference>
<dbReference type="PANTHER" id="PTHR43441:SF10">
    <property type="entry name" value="ACETYLTRANSFERASE"/>
    <property type="match status" value="1"/>
</dbReference>
<reference evidence="3 4" key="1">
    <citation type="submission" date="2021-08" db="EMBL/GenBank/DDBJ databases">
        <title>Streptomyces sp. PTM05 isolated from lichen.</title>
        <authorList>
            <person name="Somphong A."/>
            <person name="Phongsopitanun W."/>
            <person name="Tanasupawat S."/>
        </authorList>
    </citation>
    <scope>NUCLEOTIDE SEQUENCE [LARGE SCALE GENOMIC DNA]</scope>
    <source>
        <strain evidence="3 4">Ptm05</strain>
    </source>
</reference>
<gene>
    <name evidence="3" type="ORF">K7472_08390</name>
</gene>
<dbReference type="Gene3D" id="3.40.630.30">
    <property type="match status" value="1"/>
</dbReference>
<name>A0ABS7QR65_9ACTN</name>
<dbReference type="SUPFAM" id="SSF55729">
    <property type="entry name" value="Acyl-CoA N-acyltransferases (Nat)"/>
    <property type="match status" value="1"/>
</dbReference>
<dbReference type="PANTHER" id="PTHR43441">
    <property type="entry name" value="RIBOSOMAL-PROTEIN-SERINE ACETYLTRANSFERASE"/>
    <property type="match status" value="1"/>
</dbReference>
<accession>A0ABS7QR65</accession>
<dbReference type="CDD" id="cd04301">
    <property type="entry name" value="NAT_SF"/>
    <property type="match status" value="1"/>
</dbReference>
<dbReference type="PROSITE" id="PS51186">
    <property type="entry name" value="GNAT"/>
    <property type="match status" value="1"/>
</dbReference>
<keyword evidence="4" id="KW-1185">Reference proteome</keyword>
<protein>
    <submittedName>
        <fullName evidence="3">GNAT family N-acetyltransferase</fullName>
    </submittedName>
</protein>
<feature type="compositionally biased region" description="Low complexity" evidence="1">
    <location>
        <begin position="181"/>
        <end position="190"/>
    </location>
</feature>
<dbReference type="RefSeq" id="WP_222975669.1">
    <property type="nucleotide sequence ID" value="NZ_JAINVZ010000004.1"/>
</dbReference>
<proteinExistence type="predicted"/>
<evidence type="ECO:0000259" key="2">
    <source>
        <dbReference type="PROSITE" id="PS51186"/>
    </source>
</evidence>
<comment type="caution">
    <text evidence="3">The sequence shown here is derived from an EMBL/GenBank/DDBJ whole genome shotgun (WGS) entry which is preliminary data.</text>
</comment>
<sequence length="200" mass="22080">MLRPVEIEAYGLLLRPWEEGDAPDMLRGLTDRDYLRWNPPAAEPVEDIEGAIDFVRTRALGWRRGETASFAVLEDGVVRGSINVNSIDPRTGSGRVGYWTLPEARGRRLASRALEACTRWAFRDLGLHRLELGHAVGNDASCGVARRCGYAYEGTLRDALPDVDGGFLTVHLHARLTTDPAPDVTTARTAARADGRTRDR</sequence>
<evidence type="ECO:0000256" key="1">
    <source>
        <dbReference type="SAM" id="MobiDB-lite"/>
    </source>
</evidence>
<dbReference type="InterPro" id="IPR000182">
    <property type="entry name" value="GNAT_dom"/>
</dbReference>
<dbReference type="EMBL" id="JAINVZ010000004">
    <property type="protein sequence ID" value="MBY8884865.1"/>
    <property type="molecule type" value="Genomic_DNA"/>
</dbReference>
<evidence type="ECO:0000313" key="4">
    <source>
        <dbReference type="Proteomes" id="UP001198565"/>
    </source>
</evidence>
<dbReference type="Proteomes" id="UP001198565">
    <property type="component" value="Unassembled WGS sequence"/>
</dbReference>